<dbReference type="AlphaFoldDB" id="A0A2P2Q943"/>
<proteinExistence type="predicted"/>
<dbReference type="EMBL" id="GGEC01083038">
    <property type="protein sequence ID" value="MBX63522.1"/>
    <property type="molecule type" value="Transcribed_RNA"/>
</dbReference>
<protein>
    <submittedName>
        <fullName evidence="1">Uncharacterized protein</fullName>
    </submittedName>
</protein>
<name>A0A2P2Q943_RHIMU</name>
<sequence length="41" mass="4851">MGIHIYDLKFLVPPIFREKFGLVHSFTTTQNHESKHFYISA</sequence>
<reference evidence="1" key="1">
    <citation type="submission" date="2018-02" db="EMBL/GenBank/DDBJ databases">
        <title>Rhizophora mucronata_Transcriptome.</title>
        <authorList>
            <person name="Meera S.P."/>
            <person name="Sreeshan A."/>
            <person name="Augustine A."/>
        </authorList>
    </citation>
    <scope>NUCLEOTIDE SEQUENCE</scope>
    <source>
        <tissue evidence="1">Leaf</tissue>
    </source>
</reference>
<accession>A0A2P2Q943</accession>
<evidence type="ECO:0000313" key="1">
    <source>
        <dbReference type="EMBL" id="MBX63522.1"/>
    </source>
</evidence>
<organism evidence="1">
    <name type="scientific">Rhizophora mucronata</name>
    <name type="common">Asiatic mangrove</name>
    <dbReference type="NCBI Taxonomy" id="61149"/>
    <lineage>
        <taxon>Eukaryota</taxon>
        <taxon>Viridiplantae</taxon>
        <taxon>Streptophyta</taxon>
        <taxon>Embryophyta</taxon>
        <taxon>Tracheophyta</taxon>
        <taxon>Spermatophyta</taxon>
        <taxon>Magnoliopsida</taxon>
        <taxon>eudicotyledons</taxon>
        <taxon>Gunneridae</taxon>
        <taxon>Pentapetalae</taxon>
        <taxon>rosids</taxon>
        <taxon>fabids</taxon>
        <taxon>Malpighiales</taxon>
        <taxon>Rhizophoraceae</taxon>
        <taxon>Rhizophora</taxon>
    </lineage>
</organism>